<evidence type="ECO:0000313" key="2">
    <source>
        <dbReference type="Proteomes" id="UP000323136"/>
    </source>
</evidence>
<dbReference type="EMBL" id="VNIA01000003">
    <property type="protein sequence ID" value="TYP98169.1"/>
    <property type="molecule type" value="Genomic_DNA"/>
</dbReference>
<protein>
    <recommendedName>
        <fullName evidence="3">DUF3095 family protein</fullName>
    </recommendedName>
</protein>
<organism evidence="1 2">
    <name type="scientific">Tenacibaculum adriaticum</name>
    <dbReference type="NCBI Taxonomy" id="413713"/>
    <lineage>
        <taxon>Bacteria</taxon>
        <taxon>Pseudomonadati</taxon>
        <taxon>Bacteroidota</taxon>
        <taxon>Flavobacteriia</taxon>
        <taxon>Flavobacteriales</taxon>
        <taxon>Flavobacteriaceae</taxon>
        <taxon>Tenacibaculum</taxon>
    </lineage>
</organism>
<dbReference type="Pfam" id="PF11294">
    <property type="entry name" value="DUF3095"/>
    <property type="match status" value="1"/>
</dbReference>
<comment type="caution">
    <text evidence="1">The sequence shown here is derived from an EMBL/GenBank/DDBJ whole genome shotgun (WGS) entry which is preliminary data.</text>
</comment>
<name>A0A5S5DU61_9FLAO</name>
<dbReference type="RefSeq" id="WP_148870497.1">
    <property type="nucleotide sequence ID" value="NZ_VNIA01000003.1"/>
</dbReference>
<dbReference type="AlphaFoldDB" id="A0A5S5DU61"/>
<dbReference type="InterPro" id="IPR021445">
    <property type="entry name" value="DUF3095"/>
</dbReference>
<evidence type="ECO:0008006" key="3">
    <source>
        <dbReference type="Google" id="ProtNLM"/>
    </source>
</evidence>
<proteinExistence type="predicted"/>
<evidence type="ECO:0000313" key="1">
    <source>
        <dbReference type="EMBL" id="TYP98169.1"/>
    </source>
</evidence>
<sequence>MKDVIEFYDNLPSHEVSLRNLLREENLFVSVPKNWHVVVADLEDLGDIIKAADAELNEINIATTGSIIVVLNEIKALNDSIKIPYFVGGDGATFIVPDKILTEIISVLNTYAVYVKKTQKLNLKVGSVILEKVYANGVTVRIAKLKQNTHLITPIVLGDGLKFAKAEIKKKFTPYCVKDKNIKSLDFVKTQHKWNRVKSKNQHKKVMCIFISCNDEAKQAEVFNNIIGEINYVFDNSKKIKTHVDISKRNTYPKTISKVTKYDIKYLLGTPFAIILRKFYFNLVNKQKCHLCNITQAHNSIIINGSISAVISGNDKQINNFQIFLDTLESQKKIVYGLKVTDASIISCYIRDIERSHIRFIDGAEGGRMIAKFIHESKLQIR</sequence>
<dbReference type="OrthoDB" id="5342145at2"/>
<accession>A0A5S5DU61</accession>
<dbReference type="Proteomes" id="UP000323136">
    <property type="component" value="Unassembled WGS sequence"/>
</dbReference>
<keyword evidence="2" id="KW-1185">Reference proteome</keyword>
<gene>
    <name evidence="1" type="ORF">C7447_103339</name>
</gene>
<reference evidence="1 2" key="1">
    <citation type="submission" date="2019-07" db="EMBL/GenBank/DDBJ databases">
        <title>Genomic Encyclopedia of Type Strains, Phase IV (KMG-IV): sequencing the most valuable type-strain genomes for metagenomic binning, comparative biology and taxonomic classification.</title>
        <authorList>
            <person name="Goeker M."/>
        </authorList>
    </citation>
    <scope>NUCLEOTIDE SEQUENCE [LARGE SCALE GENOMIC DNA]</scope>
    <source>
        <strain evidence="1 2">DSM 18961</strain>
    </source>
</reference>